<dbReference type="OrthoDB" id="3040541at2759"/>
<comment type="caution">
    <text evidence="1">The sequence shown here is derived from an EMBL/GenBank/DDBJ whole genome shotgun (WGS) entry which is preliminary data.</text>
</comment>
<keyword evidence="2" id="KW-1185">Reference proteome</keyword>
<dbReference type="AlphaFoldDB" id="A0A9P7VRQ3"/>
<accession>A0A9P7VRQ3</accession>
<name>A0A9P7VRQ3_9AGAR</name>
<dbReference type="EMBL" id="MU250537">
    <property type="protein sequence ID" value="KAG7445448.1"/>
    <property type="molecule type" value="Genomic_DNA"/>
</dbReference>
<sequence length="155" mass="18450">MIPSRWERTRRMSTVYINGQGGHIVMGKLFLDKEEWLRKPSLLERSTRCSGCLGIINFEEDYDVDVWTRHRDSCRGIEERMMITIARALEFPARDMDEYDMLHRQWLWTGREGAWLGDDNAWENQRRWETSIIPMVSPSQGKLNITLREKSQLRC</sequence>
<evidence type="ECO:0000313" key="2">
    <source>
        <dbReference type="Proteomes" id="UP000812287"/>
    </source>
</evidence>
<organism evidence="1 2">
    <name type="scientific">Guyanagaster necrorhizus</name>
    <dbReference type="NCBI Taxonomy" id="856835"/>
    <lineage>
        <taxon>Eukaryota</taxon>
        <taxon>Fungi</taxon>
        <taxon>Dikarya</taxon>
        <taxon>Basidiomycota</taxon>
        <taxon>Agaricomycotina</taxon>
        <taxon>Agaricomycetes</taxon>
        <taxon>Agaricomycetidae</taxon>
        <taxon>Agaricales</taxon>
        <taxon>Marasmiineae</taxon>
        <taxon>Physalacriaceae</taxon>
        <taxon>Guyanagaster</taxon>
    </lineage>
</organism>
<dbReference type="Proteomes" id="UP000812287">
    <property type="component" value="Unassembled WGS sequence"/>
</dbReference>
<gene>
    <name evidence="1" type="ORF">BT62DRAFT_195324</name>
</gene>
<proteinExistence type="predicted"/>
<protein>
    <submittedName>
        <fullName evidence="1">Uncharacterized protein</fullName>
    </submittedName>
</protein>
<evidence type="ECO:0000313" key="1">
    <source>
        <dbReference type="EMBL" id="KAG7445448.1"/>
    </source>
</evidence>
<dbReference type="RefSeq" id="XP_043038948.1">
    <property type="nucleotide sequence ID" value="XM_043180009.1"/>
</dbReference>
<dbReference type="GeneID" id="66102305"/>
<reference evidence="1" key="1">
    <citation type="submission" date="2020-11" db="EMBL/GenBank/DDBJ databases">
        <title>Adaptations for nitrogen fixation in a non-lichenized fungal sporocarp promotes dispersal by wood-feeding termites.</title>
        <authorList>
            <consortium name="DOE Joint Genome Institute"/>
            <person name="Koch R.A."/>
            <person name="Yoon G."/>
            <person name="Arayal U."/>
            <person name="Lail K."/>
            <person name="Amirebrahimi M."/>
            <person name="Labutti K."/>
            <person name="Lipzen A."/>
            <person name="Riley R."/>
            <person name="Barry K."/>
            <person name="Henrissat B."/>
            <person name="Grigoriev I.V."/>
            <person name="Herr J.R."/>
            <person name="Aime M.C."/>
        </authorList>
    </citation>
    <scope>NUCLEOTIDE SEQUENCE</scope>
    <source>
        <strain evidence="1">MCA 3950</strain>
    </source>
</reference>